<dbReference type="GO" id="GO:0051075">
    <property type="term" value="F:S-adenosylmethionine:tRNA ribosyltransferase-isomerase activity"/>
    <property type="evidence" value="ECO:0007669"/>
    <property type="project" value="UniProtKB-EC"/>
</dbReference>
<dbReference type="GO" id="GO:0008616">
    <property type="term" value="P:tRNA queuosine(34) biosynthetic process"/>
    <property type="evidence" value="ECO:0007669"/>
    <property type="project" value="UniProtKB-UniRule"/>
</dbReference>
<keyword evidence="1" id="KW-0671">Queuosine biosynthesis</keyword>
<evidence type="ECO:0000256" key="1">
    <source>
        <dbReference type="HAMAP-Rule" id="MF_00113"/>
    </source>
</evidence>
<accession>A0A4Y8WMR6</accession>
<sequence length="403" mass="45708">MIDKNIDPRNIKIEDYTYNLPDDMIAKYPLQKRDDAKLLYYNGEETSTHIFSDMPKLLPENAVLVMNTTKVIRARLEFFRATGARIEVFCLEPYAPALYELSLATKGKVVWHCLVGQAKKWKEQYLERTLPEGGTLRVSRVVDGHLICFEWDSDITFGTLLEQLGELPIPPYLNRKTEESDLSDYQTVYAKQEGSVAAPTAGLHFTDELLNNLRDKGIETIPLTLHVGAGTFLPVKSDTMGGHEMHTEVIEVPLSSIESLRDSVMEGKPIVSVGTTSTRTLESLYYMGAQLLLGVEHAFSVTQWLPYQLQEEPTLLQSLEAIIARLKEGKAEKLFGQTQLMIAPGYRYKVVDYLVTNFHQPHSTLLLLVAAFIGEEWRKVYDYALENNYRFLSYGDGSLLKKK</sequence>
<dbReference type="PANTHER" id="PTHR30307">
    <property type="entry name" value="S-ADENOSYLMETHIONINE:TRNA RIBOSYLTRANSFERASE-ISOMERASE"/>
    <property type="match status" value="1"/>
</dbReference>
<dbReference type="EMBL" id="SPNC01000184">
    <property type="protein sequence ID" value="TFH94124.1"/>
    <property type="molecule type" value="Genomic_DNA"/>
</dbReference>
<comment type="catalytic activity">
    <reaction evidence="1">
        <text>7-aminomethyl-7-carbaguanosine(34) in tRNA + S-adenosyl-L-methionine = epoxyqueuosine(34) in tRNA + adenine + L-methionine + 2 H(+)</text>
        <dbReference type="Rhea" id="RHEA:32155"/>
        <dbReference type="Rhea" id="RHEA-COMP:10342"/>
        <dbReference type="Rhea" id="RHEA-COMP:18582"/>
        <dbReference type="ChEBI" id="CHEBI:15378"/>
        <dbReference type="ChEBI" id="CHEBI:16708"/>
        <dbReference type="ChEBI" id="CHEBI:57844"/>
        <dbReference type="ChEBI" id="CHEBI:59789"/>
        <dbReference type="ChEBI" id="CHEBI:82833"/>
        <dbReference type="ChEBI" id="CHEBI:194443"/>
        <dbReference type="EC" id="2.4.99.17"/>
    </reaction>
</comment>
<dbReference type="OrthoDB" id="9805933at2"/>
<dbReference type="HAMAP" id="MF_00113">
    <property type="entry name" value="QueA"/>
    <property type="match status" value="1"/>
</dbReference>
<dbReference type="PANTHER" id="PTHR30307:SF0">
    <property type="entry name" value="S-ADENOSYLMETHIONINE:TRNA RIBOSYLTRANSFERASE-ISOMERASE"/>
    <property type="match status" value="1"/>
</dbReference>
<comment type="pathway">
    <text evidence="1">tRNA modification; tRNA-queuosine biosynthesis.</text>
</comment>
<evidence type="ECO:0000313" key="3">
    <source>
        <dbReference type="Proteomes" id="UP000297225"/>
    </source>
</evidence>
<keyword evidence="3" id="KW-1185">Reference proteome</keyword>
<dbReference type="Gene3D" id="3.40.1780.10">
    <property type="entry name" value="QueA-like"/>
    <property type="match status" value="1"/>
</dbReference>
<protein>
    <recommendedName>
        <fullName evidence="1">S-adenosylmethionine:tRNA ribosyltransferase-isomerase</fullName>
        <ecNumber evidence="1">2.4.99.17</ecNumber>
    </recommendedName>
    <alternativeName>
        <fullName evidence="1">Queuosine biosynthesis protein QueA</fullName>
    </alternativeName>
</protein>
<reference evidence="2 3" key="1">
    <citation type="submission" date="2019-03" db="EMBL/GenBank/DDBJ databases">
        <title>Porphyromonas levii Isolated from the Uterus of Dairy Cows.</title>
        <authorList>
            <person name="Francis A.M."/>
        </authorList>
    </citation>
    <scope>NUCLEOTIDE SEQUENCE [LARGE SCALE GENOMIC DNA]</scope>
    <source>
        <strain evidence="2 3">AF5678</strain>
    </source>
</reference>
<organism evidence="2 3">
    <name type="scientific">Porphyromonas levii</name>
    <dbReference type="NCBI Taxonomy" id="28114"/>
    <lineage>
        <taxon>Bacteria</taxon>
        <taxon>Pseudomonadati</taxon>
        <taxon>Bacteroidota</taxon>
        <taxon>Bacteroidia</taxon>
        <taxon>Bacteroidales</taxon>
        <taxon>Porphyromonadaceae</taxon>
        <taxon>Porphyromonas</taxon>
    </lineage>
</organism>
<dbReference type="InterPro" id="IPR003699">
    <property type="entry name" value="QueA"/>
</dbReference>
<comment type="similarity">
    <text evidence="1">Belongs to the QueA family.</text>
</comment>
<dbReference type="InterPro" id="IPR042119">
    <property type="entry name" value="QueA_dom2"/>
</dbReference>
<dbReference type="EC" id="2.4.99.17" evidence="1"/>
<proteinExistence type="inferred from homology"/>
<dbReference type="InterPro" id="IPR042118">
    <property type="entry name" value="QueA_dom1"/>
</dbReference>
<comment type="function">
    <text evidence="1">Transfers and isomerizes the ribose moiety from AdoMet to the 7-aminomethyl group of 7-deazaguanine (preQ1-tRNA) to give epoxyqueuosine (oQ-tRNA).</text>
</comment>
<dbReference type="GeneID" id="66798034"/>
<dbReference type="InterPro" id="IPR036100">
    <property type="entry name" value="QueA_sf"/>
</dbReference>
<keyword evidence="1" id="KW-0949">S-adenosyl-L-methionine</keyword>
<dbReference type="UniPathway" id="UPA00392"/>
<dbReference type="GO" id="GO:0005737">
    <property type="term" value="C:cytoplasm"/>
    <property type="evidence" value="ECO:0007669"/>
    <property type="project" value="UniProtKB-SubCell"/>
</dbReference>
<keyword evidence="1" id="KW-0963">Cytoplasm</keyword>
<comment type="subunit">
    <text evidence="1">Monomer.</text>
</comment>
<dbReference type="AlphaFoldDB" id="A0A4Y8WMR6"/>
<dbReference type="SUPFAM" id="SSF111337">
    <property type="entry name" value="QueA-like"/>
    <property type="match status" value="1"/>
</dbReference>
<keyword evidence="2" id="KW-0413">Isomerase</keyword>
<dbReference type="STRING" id="1122973.GCA_000379925_01570"/>
<comment type="caution">
    <text evidence="2">The sequence shown here is derived from an EMBL/GenBank/DDBJ whole genome shotgun (WGS) entry which is preliminary data.</text>
</comment>
<gene>
    <name evidence="1" type="primary">queA</name>
    <name evidence="2" type="ORF">E4P47_08870</name>
</gene>
<keyword evidence="1 2" id="KW-0808">Transferase</keyword>
<dbReference type="Proteomes" id="UP000297225">
    <property type="component" value="Unassembled WGS sequence"/>
</dbReference>
<dbReference type="Gene3D" id="2.40.10.240">
    <property type="entry name" value="QueA-like"/>
    <property type="match status" value="1"/>
</dbReference>
<evidence type="ECO:0000313" key="2">
    <source>
        <dbReference type="EMBL" id="TFH94124.1"/>
    </source>
</evidence>
<comment type="subcellular location">
    <subcellularLocation>
        <location evidence="1">Cytoplasm</location>
    </subcellularLocation>
</comment>
<name>A0A4Y8WMR6_9PORP</name>
<dbReference type="Pfam" id="PF02547">
    <property type="entry name" value="Queuosine_synth"/>
    <property type="match status" value="1"/>
</dbReference>
<dbReference type="RefSeq" id="WP_018358801.1">
    <property type="nucleotide sequence ID" value="NZ_CP197400.1"/>
</dbReference>